<evidence type="ECO:0000259" key="3">
    <source>
        <dbReference type="PROSITE" id="PS50905"/>
    </source>
</evidence>
<dbReference type="GO" id="GO:0004322">
    <property type="term" value="F:ferroxidase activity"/>
    <property type="evidence" value="ECO:0007669"/>
    <property type="project" value="TreeGrafter"/>
</dbReference>
<protein>
    <submittedName>
        <fullName evidence="4">Bacterioferritin</fullName>
    </submittedName>
</protein>
<dbReference type="InterPro" id="IPR014490">
    <property type="entry name" value="Dps-like"/>
</dbReference>
<dbReference type="EMBL" id="FPHD01000007">
    <property type="protein sequence ID" value="SFV50197.1"/>
    <property type="molecule type" value="Genomic_DNA"/>
</dbReference>
<dbReference type="GO" id="GO:0020037">
    <property type="term" value="F:heme binding"/>
    <property type="evidence" value="ECO:0007669"/>
    <property type="project" value="TreeGrafter"/>
</dbReference>
<dbReference type="PROSITE" id="PS50905">
    <property type="entry name" value="FERRITIN_LIKE"/>
    <property type="match status" value="1"/>
</dbReference>
<dbReference type="CDD" id="cd01052">
    <property type="entry name" value="DPSL"/>
    <property type="match status" value="1"/>
</dbReference>
<dbReference type="PIRSF" id="PIRSF018063">
    <property type="entry name" value="Ferrtn_UCP018063"/>
    <property type="match status" value="1"/>
</dbReference>
<gene>
    <name evidence="4" type="ORF">MNB_SV-8-428</name>
</gene>
<evidence type="ECO:0000256" key="2">
    <source>
        <dbReference type="ARBA" id="ARBA00023004"/>
    </source>
</evidence>
<dbReference type="InterPro" id="IPR009040">
    <property type="entry name" value="Ferritin-like_diiron"/>
</dbReference>
<dbReference type="InterPro" id="IPR008331">
    <property type="entry name" value="Ferritin_DPS_dom"/>
</dbReference>
<dbReference type="InterPro" id="IPR009078">
    <property type="entry name" value="Ferritin-like_SF"/>
</dbReference>
<name>A0A1W1B9P6_9ZZZZ</name>
<dbReference type="PANTHER" id="PTHR30295:SF1">
    <property type="entry name" value="DNA PROTECTION DURING STARVATION PROTEIN"/>
    <property type="match status" value="1"/>
</dbReference>
<dbReference type="GO" id="GO:0006879">
    <property type="term" value="P:intracellular iron ion homeostasis"/>
    <property type="evidence" value="ECO:0007669"/>
    <property type="project" value="UniProtKB-KW"/>
</dbReference>
<dbReference type="SUPFAM" id="SSF47240">
    <property type="entry name" value="Ferritin-like"/>
    <property type="match status" value="1"/>
</dbReference>
<dbReference type="InterPro" id="IPR033921">
    <property type="entry name" value="DPSL_diiron-bd_dom"/>
</dbReference>
<keyword evidence="2" id="KW-0408">Iron</keyword>
<proteinExistence type="predicted"/>
<dbReference type="PANTHER" id="PTHR30295">
    <property type="entry name" value="BACTERIOFERRITIN"/>
    <property type="match status" value="1"/>
</dbReference>
<dbReference type="AlphaFoldDB" id="A0A1W1B9P6"/>
<reference evidence="4" key="1">
    <citation type="submission" date="2016-10" db="EMBL/GenBank/DDBJ databases">
        <authorList>
            <person name="de Groot N.N."/>
        </authorList>
    </citation>
    <scope>NUCLEOTIDE SEQUENCE</scope>
</reference>
<evidence type="ECO:0000256" key="1">
    <source>
        <dbReference type="ARBA" id="ARBA00022434"/>
    </source>
</evidence>
<accession>A0A1W1B9P6</accession>
<keyword evidence="1" id="KW-0409">Iron storage</keyword>
<dbReference type="GO" id="GO:0008199">
    <property type="term" value="F:ferric iron binding"/>
    <property type="evidence" value="ECO:0007669"/>
    <property type="project" value="InterPro"/>
</dbReference>
<dbReference type="Pfam" id="PF00210">
    <property type="entry name" value="Ferritin"/>
    <property type="match status" value="1"/>
</dbReference>
<evidence type="ECO:0000313" key="4">
    <source>
        <dbReference type="EMBL" id="SFV50197.1"/>
    </source>
</evidence>
<dbReference type="GO" id="GO:0005829">
    <property type="term" value="C:cytosol"/>
    <property type="evidence" value="ECO:0007669"/>
    <property type="project" value="TreeGrafter"/>
</dbReference>
<sequence length="171" mass="19413">MARRGNSIIKGIEISEIITLLNKAYADEWLAYYQYFIEAKVIKGIMKDAAIAELTQHATDELRHANMVADRILQLGGTPLLNPKDWFTHTNCGYEEPKAFDVVKILEDSIKGEQCAISVYSNLAELTKDKDIVTYDIVSEILADEVEHEEDLQALHDDITEFIIDIKKNLN</sequence>
<organism evidence="4">
    <name type="scientific">hydrothermal vent metagenome</name>
    <dbReference type="NCBI Taxonomy" id="652676"/>
    <lineage>
        <taxon>unclassified sequences</taxon>
        <taxon>metagenomes</taxon>
        <taxon>ecological metagenomes</taxon>
    </lineage>
</organism>
<feature type="domain" description="Ferritin-like diiron" evidence="3">
    <location>
        <begin position="11"/>
        <end position="163"/>
    </location>
</feature>
<dbReference type="InterPro" id="IPR012347">
    <property type="entry name" value="Ferritin-like"/>
</dbReference>
<dbReference type="Gene3D" id="1.20.1260.10">
    <property type="match status" value="1"/>
</dbReference>